<reference evidence="1" key="1">
    <citation type="submission" date="2018-05" db="EMBL/GenBank/DDBJ databases">
        <authorList>
            <person name="Lanie J.A."/>
            <person name="Ng W.-L."/>
            <person name="Kazmierczak K.M."/>
            <person name="Andrzejewski T.M."/>
            <person name="Davidsen T.M."/>
            <person name="Wayne K.J."/>
            <person name="Tettelin H."/>
            <person name="Glass J.I."/>
            <person name="Rusch D."/>
            <person name="Podicherti R."/>
            <person name="Tsui H.-C.T."/>
            <person name="Winkler M.E."/>
        </authorList>
    </citation>
    <scope>NUCLEOTIDE SEQUENCE</scope>
</reference>
<protein>
    <recommendedName>
        <fullName evidence="2">Toxin-antitoxin system YwqK family antitoxin</fullName>
    </recommendedName>
</protein>
<dbReference type="Gene3D" id="2.20.110.10">
    <property type="entry name" value="Histone H3 K4-specific methyltransferase SET7/9 N-terminal domain"/>
    <property type="match status" value="1"/>
</dbReference>
<gene>
    <name evidence="1" type="ORF">METZ01_LOCUS224652</name>
</gene>
<evidence type="ECO:0008006" key="2">
    <source>
        <dbReference type="Google" id="ProtNLM"/>
    </source>
</evidence>
<dbReference type="EMBL" id="UINC01054283">
    <property type="protein sequence ID" value="SVB71798.1"/>
    <property type="molecule type" value="Genomic_DNA"/>
</dbReference>
<dbReference type="AlphaFoldDB" id="A0A382G979"/>
<organism evidence="1">
    <name type="scientific">marine metagenome</name>
    <dbReference type="NCBI Taxonomy" id="408172"/>
    <lineage>
        <taxon>unclassified sequences</taxon>
        <taxon>metagenomes</taxon>
        <taxon>ecological metagenomes</taxon>
    </lineage>
</organism>
<accession>A0A382G979</accession>
<evidence type="ECO:0000313" key="1">
    <source>
        <dbReference type="EMBL" id="SVB71798.1"/>
    </source>
</evidence>
<name>A0A382G979_9ZZZZ</name>
<sequence>VGTDTWWGDNGLKSYEANFVNGKMNGLETIWGEDGSISSQLRYNDGKLVETVYTKE</sequence>
<feature type="non-terminal residue" evidence="1">
    <location>
        <position position="1"/>
    </location>
</feature>
<dbReference type="SUPFAM" id="SSF82185">
    <property type="entry name" value="Histone H3 K4-specific methyltransferase SET7/9 N-terminal domain"/>
    <property type="match status" value="1"/>
</dbReference>
<proteinExistence type="predicted"/>